<gene>
    <name evidence="7" type="ORF">IAD12_03225</name>
</gene>
<evidence type="ECO:0000256" key="3">
    <source>
        <dbReference type="ARBA" id="ARBA00022692"/>
    </source>
</evidence>
<feature type="transmembrane region" description="Helical" evidence="6">
    <location>
        <begin position="429"/>
        <end position="446"/>
    </location>
</feature>
<feature type="transmembrane region" description="Helical" evidence="6">
    <location>
        <begin position="295"/>
        <end position="315"/>
    </location>
</feature>
<comment type="caution">
    <text evidence="7">The sequence shown here is derived from an EMBL/GenBank/DDBJ whole genome shotgun (WGS) entry which is preliminary data.</text>
</comment>
<dbReference type="InterPro" id="IPR051679">
    <property type="entry name" value="DASS-Related_Transporters"/>
</dbReference>
<feature type="transmembrane region" description="Helical" evidence="6">
    <location>
        <begin position="327"/>
        <end position="351"/>
    </location>
</feature>
<comment type="subcellular location">
    <subcellularLocation>
        <location evidence="1">Cell membrane</location>
        <topology evidence="1">Multi-pass membrane protein</topology>
    </subcellularLocation>
</comment>
<name>A0A9D1HC75_9FIRM</name>
<dbReference type="PANTHER" id="PTHR43652:SF6">
    <property type="entry name" value="ARGININE REPRESSOR"/>
    <property type="match status" value="1"/>
</dbReference>
<dbReference type="AlphaFoldDB" id="A0A9D1HC75"/>
<keyword evidence="2" id="KW-1003">Cell membrane</keyword>
<dbReference type="GO" id="GO:0005886">
    <property type="term" value="C:plasma membrane"/>
    <property type="evidence" value="ECO:0007669"/>
    <property type="project" value="UniProtKB-SubCell"/>
</dbReference>
<evidence type="ECO:0000256" key="5">
    <source>
        <dbReference type="ARBA" id="ARBA00023136"/>
    </source>
</evidence>
<dbReference type="InterPro" id="IPR018385">
    <property type="entry name" value="C4_dicarb_anaerob_car-like"/>
</dbReference>
<reference evidence="7" key="2">
    <citation type="journal article" date="2021" name="PeerJ">
        <title>Extensive microbial diversity within the chicken gut microbiome revealed by metagenomics and culture.</title>
        <authorList>
            <person name="Gilroy R."/>
            <person name="Ravi A."/>
            <person name="Getino M."/>
            <person name="Pursley I."/>
            <person name="Horton D.L."/>
            <person name="Alikhan N.F."/>
            <person name="Baker D."/>
            <person name="Gharbi K."/>
            <person name="Hall N."/>
            <person name="Watson M."/>
            <person name="Adriaenssens E.M."/>
            <person name="Foster-Nyarko E."/>
            <person name="Jarju S."/>
            <person name="Secka A."/>
            <person name="Antonio M."/>
            <person name="Oren A."/>
            <person name="Chaudhuri R.R."/>
            <person name="La Ragione R."/>
            <person name="Hildebrand F."/>
            <person name="Pallen M.J."/>
        </authorList>
    </citation>
    <scope>NUCLEOTIDE SEQUENCE</scope>
    <source>
        <strain evidence="7">CHK176-22527</strain>
    </source>
</reference>
<dbReference type="PANTHER" id="PTHR43652">
    <property type="entry name" value="BASIC AMINO ACID ANTIPORTER YFCC-RELATED"/>
    <property type="match status" value="1"/>
</dbReference>
<dbReference type="Proteomes" id="UP000824159">
    <property type="component" value="Unassembled WGS sequence"/>
</dbReference>
<evidence type="ECO:0000256" key="1">
    <source>
        <dbReference type="ARBA" id="ARBA00004651"/>
    </source>
</evidence>
<dbReference type="EMBL" id="DVLX01000032">
    <property type="protein sequence ID" value="HIT99248.1"/>
    <property type="molecule type" value="Genomic_DNA"/>
</dbReference>
<evidence type="ECO:0000313" key="7">
    <source>
        <dbReference type="EMBL" id="HIT99248.1"/>
    </source>
</evidence>
<organism evidence="7 8">
    <name type="scientific">Candidatus Allocopromorpha excrementavium</name>
    <dbReference type="NCBI Taxonomy" id="2840741"/>
    <lineage>
        <taxon>Bacteria</taxon>
        <taxon>Bacillati</taxon>
        <taxon>Bacillota</taxon>
        <taxon>Clostridia</taxon>
        <taxon>Eubacteriales</taxon>
        <taxon>Eubacteriaceae</taxon>
        <taxon>Eubacteriaceae incertae sedis</taxon>
        <taxon>Candidatus Allocopromorpha</taxon>
    </lineage>
</organism>
<protein>
    <submittedName>
        <fullName evidence="7">YfcC family protein</fullName>
    </submittedName>
</protein>
<keyword evidence="4 6" id="KW-1133">Transmembrane helix</keyword>
<evidence type="ECO:0000256" key="6">
    <source>
        <dbReference type="SAM" id="Phobius"/>
    </source>
</evidence>
<feature type="transmembrane region" description="Helical" evidence="6">
    <location>
        <begin position="12"/>
        <end position="33"/>
    </location>
</feature>
<feature type="transmembrane region" description="Helical" evidence="6">
    <location>
        <begin position="118"/>
        <end position="137"/>
    </location>
</feature>
<feature type="transmembrane region" description="Helical" evidence="6">
    <location>
        <begin position="458"/>
        <end position="480"/>
    </location>
</feature>
<sequence length="481" mass="52017">MEKQKKKRKLKAPNSYVIIMAIILLVAILSWILPGGAYDYVDPNADTLEPIAGTYHEVESNPQGLWSVIMAPINGFMDSVDIILYCLIIGGYIAIVMKTGAFDAAIGHAMKKLKGKEHVLIPILMLIFSLAGAMFGIEEETLPFFLVLIPVFLVAGYDTLVGLSVIKVGAALGVMASIANPFAVAIASNFAGIPMSDGIGIRIVLLCIYIPAGIIYTMHYAKKVKNDPTKSLVYAQREQNKEFFLKGGNYDSDSLPELTTKRKIILVIFVLSFLVMIWGVLSWEDLGITIWPTMGWWFGELSAVFLVSSILVAVIDRIPLDSFIDDFIKGASDLLSVAMIIGVARGVSIIMSDASITDTILHYCESTVASMSSGLFAGVNYIVFLVLSFFIPSSSGLATLSMSIMAPLADFAGVGREIVIIAYQSANSMIALIAPTCGLLMGVLAMTKTSFGTWIKFVWKLLVFIAVVTVVVLAGASIILY</sequence>
<evidence type="ECO:0000256" key="2">
    <source>
        <dbReference type="ARBA" id="ARBA00022475"/>
    </source>
</evidence>
<accession>A0A9D1HC75</accession>
<feature type="transmembrane region" description="Helical" evidence="6">
    <location>
        <begin position="143"/>
        <end position="163"/>
    </location>
</feature>
<feature type="transmembrane region" description="Helical" evidence="6">
    <location>
        <begin position="371"/>
        <end position="392"/>
    </location>
</feature>
<feature type="transmembrane region" description="Helical" evidence="6">
    <location>
        <begin position="170"/>
        <end position="193"/>
    </location>
</feature>
<dbReference type="Pfam" id="PF03606">
    <property type="entry name" value="DcuC"/>
    <property type="match status" value="1"/>
</dbReference>
<keyword evidence="5 6" id="KW-0472">Membrane</keyword>
<keyword evidence="3 6" id="KW-0812">Transmembrane</keyword>
<feature type="transmembrane region" description="Helical" evidence="6">
    <location>
        <begin position="264"/>
        <end position="283"/>
    </location>
</feature>
<feature type="transmembrane region" description="Helical" evidence="6">
    <location>
        <begin position="82"/>
        <end position="106"/>
    </location>
</feature>
<evidence type="ECO:0000313" key="8">
    <source>
        <dbReference type="Proteomes" id="UP000824159"/>
    </source>
</evidence>
<feature type="transmembrane region" description="Helical" evidence="6">
    <location>
        <begin position="199"/>
        <end position="221"/>
    </location>
</feature>
<proteinExistence type="predicted"/>
<evidence type="ECO:0000256" key="4">
    <source>
        <dbReference type="ARBA" id="ARBA00022989"/>
    </source>
</evidence>
<reference evidence="7" key="1">
    <citation type="submission" date="2020-10" db="EMBL/GenBank/DDBJ databases">
        <authorList>
            <person name="Gilroy R."/>
        </authorList>
    </citation>
    <scope>NUCLEOTIDE SEQUENCE</scope>
    <source>
        <strain evidence="7">CHK176-22527</strain>
    </source>
</reference>